<name>A0A4U5NXF1_STECR</name>
<reference evidence="1 2" key="1">
    <citation type="journal article" date="2015" name="Genome Biol.">
        <title>Comparative genomics of Steinernema reveals deeply conserved gene regulatory networks.</title>
        <authorList>
            <person name="Dillman A.R."/>
            <person name="Macchietto M."/>
            <person name="Porter C.F."/>
            <person name="Rogers A."/>
            <person name="Williams B."/>
            <person name="Antoshechkin I."/>
            <person name="Lee M.M."/>
            <person name="Goodwin Z."/>
            <person name="Lu X."/>
            <person name="Lewis E.E."/>
            <person name="Goodrich-Blair H."/>
            <person name="Stock S.P."/>
            <person name="Adams B.J."/>
            <person name="Sternberg P.W."/>
            <person name="Mortazavi A."/>
        </authorList>
    </citation>
    <scope>NUCLEOTIDE SEQUENCE [LARGE SCALE GENOMIC DNA]</scope>
    <source>
        <strain evidence="1 2">ALL</strain>
    </source>
</reference>
<evidence type="ECO:0000313" key="1">
    <source>
        <dbReference type="EMBL" id="TKR88206.1"/>
    </source>
</evidence>
<dbReference type="EMBL" id="AZBU02000003">
    <property type="protein sequence ID" value="TKR88206.1"/>
    <property type="molecule type" value="Genomic_DNA"/>
</dbReference>
<accession>A0A4U5NXF1</accession>
<dbReference type="Proteomes" id="UP000298663">
    <property type="component" value="Unassembled WGS sequence"/>
</dbReference>
<sequence>MSFCDVWRTAVFSCFPPSLLRCFDCESRLLFSFRFKLKSSFEKGGIRTALLFGKVSFLISLERTSSADWLQYLQDSQQSGFGL</sequence>
<dbReference type="AlphaFoldDB" id="A0A4U5NXF1"/>
<comment type="caution">
    <text evidence="1">The sequence shown here is derived from an EMBL/GenBank/DDBJ whole genome shotgun (WGS) entry which is preliminary data.</text>
</comment>
<reference evidence="1 2" key="2">
    <citation type="journal article" date="2019" name="G3 (Bethesda)">
        <title>Hybrid Assembly of the Genome of the Entomopathogenic Nematode Steinernema carpocapsae Identifies the X-Chromosome.</title>
        <authorList>
            <person name="Serra L."/>
            <person name="Macchietto M."/>
            <person name="Macias-Munoz A."/>
            <person name="McGill C.J."/>
            <person name="Rodriguez I.M."/>
            <person name="Rodriguez B."/>
            <person name="Murad R."/>
            <person name="Mortazavi A."/>
        </authorList>
    </citation>
    <scope>NUCLEOTIDE SEQUENCE [LARGE SCALE GENOMIC DNA]</scope>
    <source>
        <strain evidence="1 2">ALL</strain>
    </source>
</reference>
<evidence type="ECO:0000313" key="2">
    <source>
        <dbReference type="Proteomes" id="UP000298663"/>
    </source>
</evidence>
<proteinExistence type="predicted"/>
<organism evidence="1 2">
    <name type="scientific">Steinernema carpocapsae</name>
    <name type="common">Entomopathogenic nematode</name>
    <dbReference type="NCBI Taxonomy" id="34508"/>
    <lineage>
        <taxon>Eukaryota</taxon>
        <taxon>Metazoa</taxon>
        <taxon>Ecdysozoa</taxon>
        <taxon>Nematoda</taxon>
        <taxon>Chromadorea</taxon>
        <taxon>Rhabditida</taxon>
        <taxon>Tylenchina</taxon>
        <taxon>Panagrolaimomorpha</taxon>
        <taxon>Strongyloidoidea</taxon>
        <taxon>Steinernematidae</taxon>
        <taxon>Steinernema</taxon>
    </lineage>
</organism>
<protein>
    <submittedName>
        <fullName evidence="1">Uncharacterized protein</fullName>
    </submittedName>
</protein>
<keyword evidence="2" id="KW-1185">Reference proteome</keyword>
<gene>
    <name evidence="1" type="ORF">L596_012487</name>
</gene>